<gene>
    <name evidence="4" type="ORF">FEQUK3_LOCUS8897</name>
</gene>
<dbReference type="InterPro" id="IPR003817">
    <property type="entry name" value="PS_Dcarbxylase"/>
</dbReference>
<dbReference type="PANTHER" id="PTHR10067">
    <property type="entry name" value="PHOSPHATIDYLSERINE DECARBOXYLASE"/>
    <property type="match status" value="1"/>
</dbReference>
<dbReference type="GO" id="GO:0006646">
    <property type="term" value="P:phosphatidylethanolamine biosynthetic process"/>
    <property type="evidence" value="ECO:0007669"/>
    <property type="project" value="TreeGrafter"/>
</dbReference>
<dbReference type="PANTHER" id="PTHR10067:SF9">
    <property type="entry name" value="PHOSPHATIDYLSERINE DECARBOXYLASE FAMILY PROTEIN (AFU_ORTHOLOGUE AFUA_7G01730)"/>
    <property type="match status" value="1"/>
</dbReference>
<dbReference type="Pfam" id="PF12588">
    <property type="entry name" value="PSDC"/>
    <property type="match status" value="1"/>
</dbReference>
<dbReference type="Pfam" id="PF02666">
    <property type="entry name" value="PS_Dcarbxylase"/>
    <property type="match status" value="1"/>
</dbReference>
<reference evidence="4" key="1">
    <citation type="submission" date="2021-05" db="EMBL/GenBank/DDBJ databases">
        <authorList>
            <person name="Khan N."/>
        </authorList>
    </citation>
    <scope>NUCLEOTIDE SEQUENCE</scope>
</reference>
<feature type="domain" description="L-tryptophan decarboxylase PsiD-like" evidence="3">
    <location>
        <begin position="43"/>
        <end position="180"/>
    </location>
</feature>
<comment type="caution">
    <text evidence="4">The sequence shown here is derived from an EMBL/GenBank/DDBJ whole genome shotgun (WGS) entry which is preliminary data.</text>
</comment>
<dbReference type="Proteomes" id="UP000693738">
    <property type="component" value="Unassembled WGS sequence"/>
</dbReference>
<dbReference type="AlphaFoldDB" id="A0A8J2IR39"/>
<name>A0A8J2IR39_FUSEQ</name>
<dbReference type="GO" id="GO:0005739">
    <property type="term" value="C:mitochondrion"/>
    <property type="evidence" value="ECO:0007669"/>
    <property type="project" value="TreeGrafter"/>
</dbReference>
<proteinExistence type="predicted"/>
<evidence type="ECO:0000256" key="2">
    <source>
        <dbReference type="ARBA" id="ARBA00023239"/>
    </source>
</evidence>
<dbReference type="EMBL" id="CAJSTJ010000154">
    <property type="protein sequence ID" value="CAG7563201.1"/>
    <property type="molecule type" value="Genomic_DNA"/>
</dbReference>
<evidence type="ECO:0000313" key="5">
    <source>
        <dbReference type="Proteomes" id="UP000693738"/>
    </source>
</evidence>
<evidence type="ECO:0000256" key="1">
    <source>
        <dbReference type="ARBA" id="ARBA00022793"/>
    </source>
</evidence>
<dbReference type="InterPro" id="IPR022237">
    <property type="entry name" value="PsiD-like"/>
</dbReference>
<keyword evidence="2" id="KW-0456">Lyase</keyword>
<protein>
    <recommendedName>
        <fullName evidence="3">L-tryptophan decarboxylase PsiD-like domain-containing protein</fullName>
    </recommendedName>
</protein>
<accession>A0A8J2IR39</accession>
<evidence type="ECO:0000259" key="3">
    <source>
        <dbReference type="Pfam" id="PF12588"/>
    </source>
</evidence>
<keyword evidence="1" id="KW-0210">Decarboxylase</keyword>
<sequence length="454" mass="50382">MSCPNFTELQTPGLWLPRSINTIFKWISQKVQQTHAQDLPMNPNVQAFSDFVNTDEKLSHLAEQMFTEVPVGYHNGTDPIGNPQIHDFATFITVLNRIIVTGPEFFQVNDSDAMGMIGFPINAVLNWPMGTRSGLTFWYLPKVNQQFKPILQDYEAFLASPASKAVLKAPNGWLGPRAQALLANSAILDGPERGFTDIYHCPNPNDRLYFGFESWDQFFTREFKPDIRPVVEPTNTSILNNSCESAPLRYKQDIKASDIFMLKDQPYSLENMFNFDQFYVGKFTGGSVYQAFLSALSYHRWSSPVNGKVVDIVNVPGTYYSQSPSQGFPNPDPCATLDSQPYLSSVATRGIIYIQAEGPIGLMAIVYIGMAEVSSCEFTVAKGQSISKGDELGMFHFGGSSYCMVFRPGVELVFNQPPGAPQESGTWDWSTKDNLALNSALASVGSPVVDTKQL</sequence>
<dbReference type="GO" id="GO:0004609">
    <property type="term" value="F:phosphatidylserine decarboxylase activity"/>
    <property type="evidence" value="ECO:0007669"/>
    <property type="project" value="InterPro"/>
</dbReference>
<organism evidence="4 5">
    <name type="scientific">Fusarium equiseti</name>
    <name type="common">Fusarium scirpi</name>
    <dbReference type="NCBI Taxonomy" id="61235"/>
    <lineage>
        <taxon>Eukaryota</taxon>
        <taxon>Fungi</taxon>
        <taxon>Dikarya</taxon>
        <taxon>Ascomycota</taxon>
        <taxon>Pezizomycotina</taxon>
        <taxon>Sordariomycetes</taxon>
        <taxon>Hypocreomycetidae</taxon>
        <taxon>Hypocreales</taxon>
        <taxon>Nectriaceae</taxon>
        <taxon>Fusarium</taxon>
        <taxon>Fusarium incarnatum-equiseti species complex</taxon>
    </lineage>
</organism>
<evidence type="ECO:0000313" key="4">
    <source>
        <dbReference type="EMBL" id="CAG7563201.1"/>
    </source>
</evidence>